<keyword evidence="2" id="KW-1185">Reference proteome</keyword>
<dbReference type="AlphaFoldDB" id="A0A367KT51"/>
<protein>
    <submittedName>
        <fullName evidence="1">Uncharacterized protein</fullName>
    </submittedName>
</protein>
<sequence length="125" mass="14965">MPFSSLNHLRIYVESKFLHKSKGIFYLKLVRDDKEEYLKGENKSLSKIEASEYELYLERHINPKPKRVPIEPTPIKTKDGPFWPKLRQEWGIIEEKFLTFNIKCKKLNTLQLEDTFLRDCFCTLI</sequence>
<proteinExistence type="predicted"/>
<dbReference type="Proteomes" id="UP000253551">
    <property type="component" value="Unassembled WGS sequence"/>
</dbReference>
<reference evidence="1 2" key="1">
    <citation type="journal article" date="2018" name="G3 (Bethesda)">
        <title>Phylogenetic and Phylogenomic Definition of Rhizopus Species.</title>
        <authorList>
            <person name="Gryganskyi A.P."/>
            <person name="Golan J."/>
            <person name="Dolatabadi S."/>
            <person name="Mondo S."/>
            <person name="Robb S."/>
            <person name="Idnurm A."/>
            <person name="Muszewska A."/>
            <person name="Steczkiewicz K."/>
            <person name="Masonjones S."/>
            <person name="Liao H.L."/>
            <person name="Gajdeczka M.T."/>
            <person name="Anike F."/>
            <person name="Vuek A."/>
            <person name="Anishchenko I.M."/>
            <person name="Voigt K."/>
            <person name="de Hoog G.S."/>
            <person name="Smith M.E."/>
            <person name="Heitman J."/>
            <person name="Vilgalys R."/>
            <person name="Stajich J.E."/>
        </authorList>
    </citation>
    <scope>NUCLEOTIDE SEQUENCE [LARGE SCALE GENOMIC DNA]</scope>
    <source>
        <strain evidence="1 2">LSU 92-RS-03</strain>
    </source>
</reference>
<organism evidence="1 2">
    <name type="scientific">Rhizopus stolonifer</name>
    <name type="common">Rhizopus nigricans</name>
    <dbReference type="NCBI Taxonomy" id="4846"/>
    <lineage>
        <taxon>Eukaryota</taxon>
        <taxon>Fungi</taxon>
        <taxon>Fungi incertae sedis</taxon>
        <taxon>Mucoromycota</taxon>
        <taxon>Mucoromycotina</taxon>
        <taxon>Mucoromycetes</taxon>
        <taxon>Mucorales</taxon>
        <taxon>Mucorineae</taxon>
        <taxon>Rhizopodaceae</taxon>
        <taxon>Rhizopus</taxon>
    </lineage>
</organism>
<evidence type="ECO:0000313" key="1">
    <source>
        <dbReference type="EMBL" id="RCI05375.1"/>
    </source>
</evidence>
<dbReference type="EMBL" id="PJQM01000405">
    <property type="protein sequence ID" value="RCI05375.1"/>
    <property type="molecule type" value="Genomic_DNA"/>
</dbReference>
<evidence type="ECO:0000313" key="2">
    <source>
        <dbReference type="Proteomes" id="UP000253551"/>
    </source>
</evidence>
<gene>
    <name evidence="1" type="ORF">CU098_012129</name>
</gene>
<comment type="caution">
    <text evidence="1">The sequence shown here is derived from an EMBL/GenBank/DDBJ whole genome shotgun (WGS) entry which is preliminary data.</text>
</comment>
<accession>A0A367KT51</accession>
<name>A0A367KT51_RHIST</name>